<accession>A0A7W2HIT6</accession>
<evidence type="ECO:0000259" key="5">
    <source>
        <dbReference type="Pfam" id="PF13407"/>
    </source>
</evidence>
<dbReference type="InterPro" id="IPR025997">
    <property type="entry name" value="SBP_2_dom"/>
</dbReference>
<feature type="domain" description="Periplasmic binding protein" evidence="5">
    <location>
        <begin position="87"/>
        <end position="346"/>
    </location>
</feature>
<evidence type="ECO:0000313" key="7">
    <source>
        <dbReference type="Proteomes" id="UP000586976"/>
    </source>
</evidence>
<keyword evidence="7" id="KW-1185">Reference proteome</keyword>
<evidence type="ECO:0000313" key="6">
    <source>
        <dbReference type="EMBL" id="MBA4865412.1"/>
    </source>
</evidence>
<feature type="compositionally biased region" description="Basic and acidic residues" evidence="4">
    <location>
        <begin position="1"/>
        <end position="47"/>
    </location>
</feature>
<dbReference type="Proteomes" id="UP000586976">
    <property type="component" value="Unassembled WGS sequence"/>
</dbReference>
<dbReference type="SUPFAM" id="SSF53822">
    <property type="entry name" value="Periplasmic binding protein-like I"/>
    <property type="match status" value="1"/>
</dbReference>
<dbReference type="AlphaFoldDB" id="A0A7W2HIT6"/>
<feature type="region of interest" description="Disordered" evidence="4">
    <location>
        <begin position="1"/>
        <end position="50"/>
    </location>
</feature>
<evidence type="ECO:0000256" key="2">
    <source>
        <dbReference type="ARBA" id="ARBA00007639"/>
    </source>
</evidence>
<dbReference type="PANTHER" id="PTHR46847:SF1">
    <property type="entry name" value="D-ALLOSE-BINDING PERIPLASMIC PROTEIN-RELATED"/>
    <property type="match status" value="1"/>
</dbReference>
<comment type="caution">
    <text evidence="6">The sequence shown here is derived from an EMBL/GenBank/DDBJ whole genome shotgun (WGS) entry which is preliminary data.</text>
</comment>
<comment type="subcellular location">
    <subcellularLocation>
        <location evidence="1">Cell envelope</location>
    </subcellularLocation>
</comment>
<proteinExistence type="inferred from homology"/>
<dbReference type="InterPro" id="IPR028082">
    <property type="entry name" value="Peripla_BP_I"/>
</dbReference>
<dbReference type="EMBL" id="JACEQY010000041">
    <property type="protein sequence ID" value="MBA4865412.1"/>
    <property type="molecule type" value="Genomic_DNA"/>
</dbReference>
<evidence type="ECO:0000256" key="1">
    <source>
        <dbReference type="ARBA" id="ARBA00004196"/>
    </source>
</evidence>
<keyword evidence="3" id="KW-0732">Signal</keyword>
<gene>
    <name evidence="6" type="ORF">H1V43_29560</name>
</gene>
<dbReference type="GO" id="GO:0030246">
    <property type="term" value="F:carbohydrate binding"/>
    <property type="evidence" value="ECO:0007669"/>
    <property type="project" value="UniProtKB-ARBA"/>
</dbReference>
<evidence type="ECO:0000256" key="4">
    <source>
        <dbReference type="SAM" id="MobiDB-lite"/>
    </source>
</evidence>
<dbReference type="Pfam" id="PF13407">
    <property type="entry name" value="Peripla_BP_4"/>
    <property type="match status" value="1"/>
</dbReference>
<dbReference type="PANTHER" id="PTHR46847">
    <property type="entry name" value="D-ALLOSE-BINDING PERIPLASMIC PROTEIN-RELATED"/>
    <property type="match status" value="1"/>
</dbReference>
<name>A0A7W2HIT6_9ACTN</name>
<dbReference type="GO" id="GO:0030313">
    <property type="term" value="C:cell envelope"/>
    <property type="evidence" value="ECO:0007669"/>
    <property type="project" value="UniProtKB-SubCell"/>
</dbReference>
<evidence type="ECO:0000256" key="3">
    <source>
        <dbReference type="ARBA" id="ARBA00022729"/>
    </source>
</evidence>
<sequence>MGHDRTGREPAGRERADRKRPGRERADRKPPGRERADRKPASRERTLQRRRGHGFALLATGVLLLGGVACGGGQDSAGGQKEEKITIGLVTKTETNPFFVTMREAAATAAAKHNAELIALSGKFDGDNEGQVAAIESLVSRGAKGILVTPSNTTGILDAIEDARQQGILVIALDTTTDPADAVDATFATDNFEAGRLQGAYLRAVLGDREPKLIMLDGTQGSSVSRQRHDGFLKGFKLKEGSPAIVGRADTNADQNTAQAALESLLQRAGDANTIYTINEPVAAGAHAAVSEAGLADQVTIGSIDGGCTGVRDVKAGKYAATVMQFPVRMADDGVAAVAEFAKSGKKPSGFTDTGTALITDKPVKGLKSQNTAWGLERCWG</sequence>
<organism evidence="6 7">
    <name type="scientific">Streptomyces himalayensis subsp. aureolus</name>
    <dbReference type="NCBI Taxonomy" id="2758039"/>
    <lineage>
        <taxon>Bacteria</taxon>
        <taxon>Bacillati</taxon>
        <taxon>Actinomycetota</taxon>
        <taxon>Actinomycetes</taxon>
        <taxon>Kitasatosporales</taxon>
        <taxon>Streptomycetaceae</taxon>
        <taxon>Streptomyces</taxon>
        <taxon>Streptomyces himalayensis</taxon>
    </lineage>
</organism>
<comment type="similarity">
    <text evidence="2">Belongs to the bacterial solute-binding protein 2 family.</text>
</comment>
<protein>
    <submittedName>
        <fullName evidence="6">Substrate-binding domain-containing protein</fullName>
    </submittedName>
</protein>
<dbReference type="Gene3D" id="3.40.50.2300">
    <property type="match status" value="2"/>
</dbReference>
<reference evidence="6 7" key="1">
    <citation type="submission" date="2020-07" db="EMBL/GenBank/DDBJ databases">
        <title>Streptomyces isolated from Indian soil.</title>
        <authorList>
            <person name="Mandal S."/>
            <person name="Maiti P.K."/>
        </authorList>
    </citation>
    <scope>NUCLEOTIDE SEQUENCE [LARGE SCALE GENOMIC DNA]</scope>
    <source>
        <strain evidence="6 7">PSKA54</strain>
    </source>
</reference>